<evidence type="ECO:0000313" key="2">
    <source>
        <dbReference type="EMBL" id="KAF7478758.1"/>
    </source>
</evidence>
<gene>
    <name evidence="2" type="ORF">GHT09_010061</name>
</gene>
<accession>A0A834QHN7</accession>
<feature type="region of interest" description="Disordered" evidence="1">
    <location>
        <begin position="68"/>
        <end position="113"/>
    </location>
</feature>
<proteinExistence type="predicted"/>
<reference evidence="2" key="1">
    <citation type="submission" date="2020-08" db="EMBL/GenBank/DDBJ databases">
        <authorList>
            <person name="Shumante A."/>
            <person name="Zimin A.V."/>
            <person name="Puiu D."/>
            <person name="Salzberg S.L."/>
        </authorList>
    </citation>
    <scope>NUCLEOTIDE SEQUENCE</scope>
    <source>
        <strain evidence="2">WC2-LM</strain>
        <tissue evidence="2">Liver</tissue>
    </source>
</reference>
<dbReference type="Proteomes" id="UP000662637">
    <property type="component" value="Unassembled WGS sequence"/>
</dbReference>
<feature type="compositionally biased region" description="Low complexity" evidence="1">
    <location>
        <begin position="85"/>
        <end position="95"/>
    </location>
</feature>
<sequence length="137" mass="14694">MAGGSSASGTRRRQCSSFRPPRVAHEQSTAASSRALRRSQLAELGKRSMRGRSRHAAATFPAPLVRVRAIPSGKRLRAPPPRPPARASAPSPFRAGQSRQQGSEHRGQQRAVRTQVCSGAIGVWKMPPDGGLGLQLR</sequence>
<feature type="compositionally biased region" description="Low complexity" evidence="1">
    <location>
        <begin position="27"/>
        <end position="37"/>
    </location>
</feature>
<name>A0A834QHN7_MARMO</name>
<dbReference type="EMBL" id="WJEC01001457">
    <property type="protein sequence ID" value="KAF7478758.1"/>
    <property type="molecule type" value="Genomic_DNA"/>
</dbReference>
<comment type="caution">
    <text evidence="2">The sequence shown here is derived from an EMBL/GenBank/DDBJ whole genome shotgun (WGS) entry which is preliminary data.</text>
</comment>
<evidence type="ECO:0000313" key="3">
    <source>
        <dbReference type="Proteomes" id="UP000662637"/>
    </source>
</evidence>
<dbReference type="AlphaFoldDB" id="A0A834QHN7"/>
<organism evidence="2 3">
    <name type="scientific">Marmota monax</name>
    <name type="common">Woodchuck</name>
    <dbReference type="NCBI Taxonomy" id="9995"/>
    <lineage>
        <taxon>Eukaryota</taxon>
        <taxon>Metazoa</taxon>
        <taxon>Chordata</taxon>
        <taxon>Craniata</taxon>
        <taxon>Vertebrata</taxon>
        <taxon>Euteleostomi</taxon>
        <taxon>Mammalia</taxon>
        <taxon>Eutheria</taxon>
        <taxon>Euarchontoglires</taxon>
        <taxon>Glires</taxon>
        <taxon>Rodentia</taxon>
        <taxon>Sciuromorpha</taxon>
        <taxon>Sciuridae</taxon>
        <taxon>Xerinae</taxon>
        <taxon>Marmotini</taxon>
        <taxon>Marmota</taxon>
    </lineage>
</organism>
<feature type="region of interest" description="Disordered" evidence="1">
    <location>
        <begin position="1"/>
        <end position="37"/>
    </location>
</feature>
<evidence type="ECO:0000256" key="1">
    <source>
        <dbReference type="SAM" id="MobiDB-lite"/>
    </source>
</evidence>
<protein>
    <submittedName>
        <fullName evidence="2">Uncharacterized protein</fullName>
    </submittedName>
</protein>